<gene>
    <name evidence="2" type="ORF">LG219_13720</name>
</gene>
<dbReference type="RefSeq" id="WP_226765020.1">
    <property type="nucleotide sequence ID" value="NZ_JAJAWG010000012.1"/>
</dbReference>
<dbReference type="SUPFAM" id="SSF46785">
    <property type="entry name" value="Winged helix' DNA-binding domain"/>
    <property type="match status" value="1"/>
</dbReference>
<dbReference type="CDD" id="cd05403">
    <property type="entry name" value="NT_KNTase_like"/>
    <property type="match status" value="1"/>
</dbReference>
<keyword evidence="3" id="KW-1185">Reference proteome</keyword>
<evidence type="ECO:0000313" key="3">
    <source>
        <dbReference type="Proteomes" id="UP001198034"/>
    </source>
</evidence>
<reference evidence="2 3" key="1">
    <citation type="submission" date="2021-10" db="EMBL/GenBank/DDBJ databases">
        <authorList>
            <person name="Chen M."/>
        </authorList>
    </citation>
    <scope>NUCLEOTIDE SEQUENCE [LARGE SCALE GENOMIC DNA]</scope>
    <source>
        <strain evidence="2 3">H3-26</strain>
    </source>
</reference>
<evidence type="ECO:0000313" key="2">
    <source>
        <dbReference type="EMBL" id="MCB5197321.1"/>
    </source>
</evidence>
<dbReference type="InterPro" id="IPR036390">
    <property type="entry name" value="WH_DNA-bd_sf"/>
</dbReference>
<dbReference type="CDD" id="cd00090">
    <property type="entry name" value="HTH_ARSR"/>
    <property type="match status" value="1"/>
</dbReference>
<dbReference type="InterPro" id="IPR011991">
    <property type="entry name" value="ArsR-like_HTH"/>
</dbReference>
<protein>
    <submittedName>
        <fullName evidence="2">Nucleotidyltransferase domain-containing protein</fullName>
    </submittedName>
</protein>
<dbReference type="InterPro" id="IPR043519">
    <property type="entry name" value="NT_sf"/>
</dbReference>
<dbReference type="EMBL" id="JAJAWG010000012">
    <property type="protein sequence ID" value="MCB5197321.1"/>
    <property type="molecule type" value="Genomic_DNA"/>
</dbReference>
<comment type="caution">
    <text evidence="2">The sequence shown here is derived from an EMBL/GenBank/DDBJ whole genome shotgun (WGS) entry which is preliminary data.</text>
</comment>
<dbReference type="InterPro" id="IPR036388">
    <property type="entry name" value="WH-like_DNA-bd_sf"/>
</dbReference>
<dbReference type="Gene3D" id="3.30.460.10">
    <property type="entry name" value="Beta Polymerase, domain 2"/>
    <property type="match status" value="1"/>
</dbReference>
<dbReference type="Proteomes" id="UP001198034">
    <property type="component" value="Unassembled WGS sequence"/>
</dbReference>
<name>A0ABS8BNN2_9NEIS</name>
<proteinExistence type="predicted"/>
<dbReference type="Pfam" id="PF18765">
    <property type="entry name" value="Polbeta"/>
    <property type="match status" value="1"/>
</dbReference>
<feature type="domain" description="Polymerase beta nucleotidyltransferase" evidence="1">
    <location>
        <begin position="106"/>
        <end position="139"/>
    </location>
</feature>
<accession>A0ABS8BNN2</accession>
<dbReference type="Gene3D" id="1.10.10.10">
    <property type="entry name" value="Winged helix-like DNA-binding domain superfamily/Winged helix DNA-binding domain"/>
    <property type="match status" value="1"/>
</dbReference>
<dbReference type="InterPro" id="IPR041633">
    <property type="entry name" value="Polbeta"/>
</dbReference>
<dbReference type="SUPFAM" id="SSF81301">
    <property type="entry name" value="Nucleotidyltransferase"/>
    <property type="match status" value="1"/>
</dbReference>
<evidence type="ECO:0000259" key="1">
    <source>
        <dbReference type="Pfam" id="PF18765"/>
    </source>
</evidence>
<sequence>MPNMGTYTDALFSKTQQRVLAVLFGQPQRSFYANEIIALAGGGSGAVQRELAKLADAGLIKSQRIGNQKHYQANADAPIYAELRSIVVKTFGLADVIRVALVDIWPQIELALVYGSVAKGNEHAASDIDLMVVGEQISHAQLLAALLPAQQTLGRPINPTLYTAAEFAQRVMEGRSFIRRVLEQPKIFVKGNEDDIARLSAA</sequence>
<organism evidence="2 3">
    <name type="scientific">Deefgea salmonis</name>
    <dbReference type="NCBI Taxonomy" id="2875502"/>
    <lineage>
        <taxon>Bacteria</taxon>
        <taxon>Pseudomonadati</taxon>
        <taxon>Pseudomonadota</taxon>
        <taxon>Betaproteobacteria</taxon>
        <taxon>Neisseriales</taxon>
        <taxon>Chitinibacteraceae</taxon>
        <taxon>Deefgea</taxon>
    </lineage>
</organism>